<organism evidence="2 3">
    <name type="scientific">Trichosporon asahii var. asahii (strain ATCC 90039 / CBS 2479 / JCM 2466 / KCTC 7840 / NBRC 103889/ NCYC 2677 / UAMH 7654)</name>
    <name type="common">Yeast</name>
    <dbReference type="NCBI Taxonomy" id="1186058"/>
    <lineage>
        <taxon>Eukaryota</taxon>
        <taxon>Fungi</taxon>
        <taxon>Dikarya</taxon>
        <taxon>Basidiomycota</taxon>
        <taxon>Agaricomycotina</taxon>
        <taxon>Tremellomycetes</taxon>
        <taxon>Trichosporonales</taxon>
        <taxon>Trichosporonaceae</taxon>
        <taxon>Trichosporon</taxon>
    </lineage>
</organism>
<dbReference type="EMBL" id="ALBS01000334">
    <property type="protein sequence ID" value="EJT45093.1"/>
    <property type="molecule type" value="Genomic_DNA"/>
</dbReference>
<evidence type="ECO:0000313" key="2">
    <source>
        <dbReference type="EMBL" id="EJT45093.1"/>
    </source>
</evidence>
<reference evidence="2 3" key="1">
    <citation type="journal article" date="2012" name="Eukaryot. Cell">
        <title>Draft genome sequence of CBS 2479, the standard type strain of Trichosporon asahii.</title>
        <authorList>
            <person name="Yang R.Y."/>
            <person name="Li H.T."/>
            <person name="Zhu H."/>
            <person name="Zhou G.P."/>
            <person name="Wang M."/>
            <person name="Wang L."/>
        </authorList>
    </citation>
    <scope>NUCLEOTIDE SEQUENCE [LARGE SCALE GENOMIC DNA]</scope>
    <source>
        <strain evidence="3">ATCC 90039 / CBS 2479 / JCM 2466 / KCTC 7840 / NCYC 2677 / UAMH 7654</strain>
    </source>
</reference>
<protein>
    <submittedName>
        <fullName evidence="2">Uncharacterized protein</fullName>
    </submittedName>
</protein>
<gene>
    <name evidence="2" type="ORF">A1Q1_06501</name>
</gene>
<dbReference type="HOGENOM" id="CLU_2741845_0_0_1"/>
<feature type="compositionally biased region" description="Polar residues" evidence="1">
    <location>
        <begin position="45"/>
        <end position="71"/>
    </location>
</feature>
<dbReference type="AlphaFoldDB" id="J5Q2B4"/>
<dbReference type="VEuPathDB" id="FungiDB:A1Q1_06501"/>
<feature type="region of interest" description="Disordered" evidence="1">
    <location>
        <begin position="25"/>
        <end position="71"/>
    </location>
</feature>
<dbReference type="KEGG" id="tasa:A1Q1_06501"/>
<comment type="caution">
    <text evidence="2">The sequence shown here is derived from an EMBL/GenBank/DDBJ whole genome shotgun (WGS) entry which is preliminary data.</text>
</comment>
<sequence>MADYNYGLPTDSVWEEALNTSSSFLLQPSQPLPTQTPALPYKAPNSISATGAQPYVSSAQEDAAASGSTTL</sequence>
<proteinExistence type="predicted"/>
<evidence type="ECO:0000256" key="1">
    <source>
        <dbReference type="SAM" id="MobiDB-lite"/>
    </source>
</evidence>
<name>J5Q2B4_TRIAS</name>
<dbReference type="Proteomes" id="UP000002748">
    <property type="component" value="Unassembled WGS sequence"/>
</dbReference>
<feature type="compositionally biased region" description="Low complexity" evidence="1">
    <location>
        <begin position="25"/>
        <end position="37"/>
    </location>
</feature>
<accession>J5Q2B4</accession>
<evidence type="ECO:0000313" key="3">
    <source>
        <dbReference type="Proteomes" id="UP000002748"/>
    </source>
</evidence>
<dbReference type="GeneID" id="25990013"/>
<dbReference type="RefSeq" id="XP_014177090.1">
    <property type="nucleotide sequence ID" value="XM_014321615.1"/>
</dbReference>